<evidence type="ECO:0000259" key="3">
    <source>
        <dbReference type="Pfam" id="PF04195"/>
    </source>
</evidence>
<protein>
    <recommendedName>
        <fullName evidence="3">Transposase (putative) gypsy type domain-containing protein</fullName>
    </recommendedName>
</protein>
<feature type="region of interest" description="Disordered" evidence="2">
    <location>
        <begin position="552"/>
        <end position="582"/>
    </location>
</feature>
<dbReference type="Proteomes" id="UP001054252">
    <property type="component" value="Unassembled WGS sequence"/>
</dbReference>
<dbReference type="AlphaFoldDB" id="A0AAV5IVY8"/>
<accession>A0AAV5IVY8</accession>
<evidence type="ECO:0000256" key="1">
    <source>
        <dbReference type="SAM" id="Coils"/>
    </source>
</evidence>
<keyword evidence="1" id="KW-0175">Coiled coil</keyword>
<evidence type="ECO:0000313" key="4">
    <source>
        <dbReference type="EMBL" id="GKV02765.1"/>
    </source>
</evidence>
<gene>
    <name evidence="4" type="ORF">SLEP1_g15160</name>
</gene>
<sequence>MTCGLWLPLHPFIIQVCDEFCVGLPQLTPHLITVLIAFIVNCQLLNVPLNIEAFTFLFQLKPLEGTSAWYYIYKRHLEFEGFEGSRIKYDNSVLPTSLPTLGKTDWEKRFFFLEGPKNFNFPAVWRIGRINTLEILLNAKSYLIINKLLNNNSIKVEVLLDEGNLIRSKVWHHHHAFSTVIILNLPPDFEATKKPETSFQKSKKRKESSAKGSTIIALNLLDHRVKRNKNSTEEEDLVAMEIPKAQDCSKSSMRQTEQSSNILLVFPKTTTCTIESRYDPNMRGRTVLRESSFAYQLSKNFLIEEDKKHLKEFIEKTRWHETNHCLAKVMAYHQTLKEDYLKNEDASFYVKEETTKLKNLFSDVVQICLRLDEEKNAAVQRSELISVELENFKKLFANSHENYLSIKREKDEIEKVMKANHSALEETRKIAQLLQDEKEGYLHKLVELEQLVTKLSSQNASLQMQITNTSTDTIHKFKRLEEGQTWALSGCIDHFHLVVSIMKTLILERDLLKGDHIPSIQEFNIFEEIKQDPGLKKMFEDRVKKISKECYSENEGKESKDQECDSSNLEYEYSSQDEAFSS</sequence>
<dbReference type="InterPro" id="IPR007321">
    <property type="entry name" value="Transposase_28"/>
</dbReference>
<feature type="compositionally biased region" description="Polar residues" evidence="2">
    <location>
        <begin position="565"/>
        <end position="582"/>
    </location>
</feature>
<comment type="caution">
    <text evidence="4">The sequence shown here is derived from an EMBL/GenBank/DDBJ whole genome shotgun (WGS) entry which is preliminary data.</text>
</comment>
<keyword evidence="5" id="KW-1185">Reference proteome</keyword>
<evidence type="ECO:0000256" key="2">
    <source>
        <dbReference type="SAM" id="MobiDB-lite"/>
    </source>
</evidence>
<feature type="compositionally biased region" description="Basic and acidic residues" evidence="2">
    <location>
        <begin position="552"/>
        <end position="563"/>
    </location>
</feature>
<feature type="coiled-coil region" evidence="1">
    <location>
        <begin position="406"/>
        <end position="465"/>
    </location>
</feature>
<proteinExistence type="predicted"/>
<name>A0AAV5IVY8_9ROSI</name>
<reference evidence="4 5" key="1">
    <citation type="journal article" date="2021" name="Commun. Biol.">
        <title>The genome of Shorea leprosula (Dipterocarpaceae) highlights the ecological relevance of drought in aseasonal tropical rainforests.</title>
        <authorList>
            <person name="Ng K.K.S."/>
            <person name="Kobayashi M.J."/>
            <person name="Fawcett J.A."/>
            <person name="Hatakeyama M."/>
            <person name="Paape T."/>
            <person name="Ng C.H."/>
            <person name="Ang C.C."/>
            <person name="Tnah L.H."/>
            <person name="Lee C.T."/>
            <person name="Nishiyama T."/>
            <person name="Sese J."/>
            <person name="O'Brien M.J."/>
            <person name="Copetti D."/>
            <person name="Mohd Noor M.I."/>
            <person name="Ong R.C."/>
            <person name="Putra M."/>
            <person name="Sireger I.Z."/>
            <person name="Indrioko S."/>
            <person name="Kosugi Y."/>
            <person name="Izuno A."/>
            <person name="Isagi Y."/>
            <person name="Lee S.L."/>
            <person name="Shimizu K.K."/>
        </authorList>
    </citation>
    <scope>NUCLEOTIDE SEQUENCE [LARGE SCALE GENOMIC DNA]</scope>
    <source>
        <strain evidence="4">214</strain>
    </source>
</reference>
<dbReference type="Pfam" id="PF04195">
    <property type="entry name" value="Transposase_28"/>
    <property type="match status" value="1"/>
</dbReference>
<evidence type="ECO:0000313" key="5">
    <source>
        <dbReference type="Proteomes" id="UP001054252"/>
    </source>
</evidence>
<organism evidence="4 5">
    <name type="scientific">Rubroshorea leprosula</name>
    <dbReference type="NCBI Taxonomy" id="152421"/>
    <lineage>
        <taxon>Eukaryota</taxon>
        <taxon>Viridiplantae</taxon>
        <taxon>Streptophyta</taxon>
        <taxon>Embryophyta</taxon>
        <taxon>Tracheophyta</taxon>
        <taxon>Spermatophyta</taxon>
        <taxon>Magnoliopsida</taxon>
        <taxon>eudicotyledons</taxon>
        <taxon>Gunneridae</taxon>
        <taxon>Pentapetalae</taxon>
        <taxon>rosids</taxon>
        <taxon>malvids</taxon>
        <taxon>Malvales</taxon>
        <taxon>Dipterocarpaceae</taxon>
        <taxon>Rubroshorea</taxon>
    </lineage>
</organism>
<dbReference type="EMBL" id="BPVZ01000019">
    <property type="protein sequence ID" value="GKV02765.1"/>
    <property type="molecule type" value="Genomic_DNA"/>
</dbReference>
<feature type="domain" description="Transposase (putative) gypsy type" evidence="3">
    <location>
        <begin position="2"/>
        <end position="61"/>
    </location>
</feature>